<organism evidence="1 2">
    <name type="scientific">Hypoxylon rubiginosum</name>
    <dbReference type="NCBI Taxonomy" id="110542"/>
    <lineage>
        <taxon>Eukaryota</taxon>
        <taxon>Fungi</taxon>
        <taxon>Dikarya</taxon>
        <taxon>Ascomycota</taxon>
        <taxon>Pezizomycotina</taxon>
        <taxon>Sordariomycetes</taxon>
        <taxon>Xylariomycetidae</taxon>
        <taxon>Xylariales</taxon>
        <taxon>Hypoxylaceae</taxon>
        <taxon>Hypoxylon</taxon>
    </lineage>
</organism>
<sequence length="339" mass="37850">MNSVLSLLLGTVFAVHKTEPNVLIFVSSILAVAVAFLCFADWLKRRRAYAKGLVALPVYARNLGNTVTTSIITLLAVPLLYQYVWYPGLDQDVTTFEKDTVDHAYLPSITLFQRDDWTSQGSLDVSRAKPKCFVGWVEEEAPNCGLSESQSLPCRCNDRREDSVGNYTWQGTKYRTLTLVSSEALLCTVSTTLMLAQAFLWSDSSKTIDDSSRLLSPSLWIAVYDPTLTLKEALENDYTRLTLVNANGMVAINLELNYRQARGKPPAYDYDLSFSTVPAMDRLCDIGSDTDPATEPCFISLWLQFPTFERQVSTRSYAMSWADVVASAGSWLSLFQIIS</sequence>
<dbReference type="Proteomes" id="UP001497700">
    <property type="component" value="Unassembled WGS sequence"/>
</dbReference>
<protein>
    <submittedName>
        <fullName evidence="1">Uncharacterized protein</fullName>
    </submittedName>
</protein>
<proteinExistence type="predicted"/>
<accession>A0ACB9YI43</accession>
<evidence type="ECO:0000313" key="1">
    <source>
        <dbReference type="EMBL" id="KAI4858776.1"/>
    </source>
</evidence>
<comment type="caution">
    <text evidence="1">The sequence shown here is derived from an EMBL/GenBank/DDBJ whole genome shotgun (WGS) entry which is preliminary data.</text>
</comment>
<dbReference type="EMBL" id="MU393690">
    <property type="protein sequence ID" value="KAI4858776.1"/>
    <property type="molecule type" value="Genomic_DNA"/>
</dbReference>
<evidence type="ECO:0000313" key="2">
    <source>
        <dbReference type="Proteomes" id="UP001497700"/>
    </source>
</evidence>
<name>A0ACB9YI43_9PEZI</name>
<gene>
    <name evidence="1" type="ORF">F4820DRAFT_463006</name>
</gene>
<reference evidence="1 2" key="1">
    <citation type="journal article" date="2022" name="New Phytol.">
        <title>Ecological generalism drives hyperdiversity of secondary metabolite gene clusters in xylarialean endophytes.</title>
        <authorList>
            <person name="Franco M.E.E."/>
            <person name="Wisecaver J.H."/>
            <person name="Arnold A.E."/>
            <person name="Ju Y.M."/>
            <person name="Slot J.C."/>
            <person name="Ahrendt S."/>
            <person name="Moore L.P."/>
            <person name="Eastman K.E."/>
            <person name="Scott K."/>
            <person name="Konkel Z."/>
            <person name="Mondo S.J."/>
            <person name="Kuo A."/>
            <person name="Hayes R.D."/>
            <person name="Haridas S."/>
            <person name="Andreopoulos B."/>
            <person name="Riley R."/>
            <person name="LaButti K."/>
            <person name="Pangilinan J."/>
            <person name="Lipzen A."/>
            <person name="Amirebrahimi M."/>
            <person name="Yan J."/>
            <person name="Adam C."/>
            <person name="Keymanesh K."/>
            <person name="Ng V."/>
            <person name="Louie K."/>
            <person name="Northen T."/>
            <person name="Drula E."/>
            <person name="Henrissat B."/>
            <person name="Hsieh H.M."/>
            <person name="Youens-Clark K."/>
            <person name="Lutzoni F."/>
            <person name="Miadlikowska J."/>
            <person name="Eastwood D.C."/>
            <person name="Hamelin R.C."/>
            <person name="Grigoriev I.V."/>
            <person name="U'Ren J.M."/>
        </authorList>
    </citation>
    <scope>NUCLEOTIDE SEQUENCE [LARGE SCALE GENOMIC DNA]</scope>
    <source>
        <strain evidence="1 2">CBS 119005</strain>
    </source>
</reference>
<keyword evidence="2" id="KW-1185">Reference proteome</keyword>